<dbReference type="SMART" id="SM01238">
    <property type="entry name" value="IGR"/>
    <property type="match status" value="1"/>
</dbReference>
<dbReference type="InterPro" id="IPR019083">
    <property type="entry name" value="SAM_Ribosomal_mS41"/>
</dbReference>
<protein>
    <recommendedName>
        <fullName evidence="1">Small ribosomal subunit protein mS41 SAM domain-containing protein</fullName>
    </recommendedName>
</protein>
<dbReference type="PANTHER" id="PTHR34955">
    <property type="entry name" value="IGR MOTIF PROTEIN"/>
    <property type="match status" value="1"/>
</dbReference>
<reference evidence="2" key="1">
    <citation type="submission" date="2015-06" db="UniProtKB">
        <authorList>
            <consortium name="EnsemblPlants"/>
        </authorList>
    </citation>
    <scope>IDENTIFICATION</scope>
</reference>
<name>R7W8U9_AEGTA</name>
<accession>R7W8U9</accession>
<organism evidence="2">
    <name type="scientific">Aegilops tauschii</name>
    <name type="common">Tausch's goatgrass</name>
    <name type="synonym">Aegilops squarrosa</name>
    <dbReference type="NCBI Taxonomy" id="37682"/>
    <lineage>
        <taxon>Eukaryota</taxon>
        <taxon>Viridiplantae</taxon>
        <taxon>Streptophyta</taxon>
        <taxon>Embryophyta</taxon>
        <taxon>Tracheophyta</taxon>
        <taxon>Spermatophyta</taxon>
        <taxon>Magnoliopsida</taxon>
        <taxon>Liliopsida</taxon>
        <taxon>Poales</taxon>
        <taxon>Poaceae</taxon>
        <taxon>BOP clade</taxon>
        <taxon>Pooideae</taxon>
        <taxon>Triticodae</taxon>
        <taxon>Triticeae</taxon>
        <taxon>Triticinae</taxon>
        <taxon>Aegilops</taxon>
    </lineage>
</organism>
<dbReference type="EnsemblPlants" id="EMT18527">
    <property type="protein sequence ID" value="EMT18527"/>
    <property type="gene ID" value="F775_05146"/>
</dbReference>
<sequence>MALACACHVRRLLLLHPGAGAPARSFYAQPYQAKVGVVEFLNGVGKGVETHAAKLEEAVGGDLQRLLETRTLRLKKLGVPCKHIKFISSKDQLVDIFTKPLPLSLLEVCRRNLNLLDTG</sequence>
<proteinExistence type="predicted"/>
<evidence type="ECO:0000313" key="2">
    <source>
        <dbReference type="EnsemblPlants" id="EMT18527"/>
    </source>
</evidence>
<dbReference type="AlphaFoldDB" id="R7W8U9"/>
<dbReference type="Pfam" id="PF09597">
    <property type="entry name" value="SAM_Ribosomal_mS41"/>
    <property type="match status" value="1"/>
</dbReference>
<feature type="domain" description="Small ribosomal subunit protein mS41 SAM" evidence="1">
    <location>
        <begin position="37"/>
        <end position="112"/>
    </location>
</feature>
<dbReference type="PANTHER" id="PTHR34955:SF2">
    <property type="entry name" value="IGR MOTIF PROTEIN"/>
    <property type="match status" value="1"/>
</dbReference>
<dbReference type="ExpressionAtlas" id="R7W8U9">
    <property type="expression patterns" value="baseline"/>
</dbReference>
<evidence type="ECO:0000259" key="1">
    <source>
        <dbReference type="SMART" id="SM01238"/>
    </source>
</evidence>